<accession>A0A8S5MWH9</accession>
<reference evidence="1" key="1">
    <citation type="journal article" date="2021" name="Proc. Natl. Acad. Sci. U.S.A.">
        <title>A Catalog of Tens of Thousands of Viruses from Human Metagenomes Reveals Hidden Associations with Chronic Diseases.</title>
        <authorList>
            <person name="Tisza M.J."/>
            <person name="Buck C.B."/>
        </authorList>
    </citation>
    <scope>NUCLEOTIDE SEQUENCE</scope>
    <source>
        <strain evidence="1">Ct3wi9</strain>
    </source>
</reference>
<organism evidence="1">
    <name type="scientific">Myoviridae sp. ct3wi9</name>
    <dbReference type="NCBI Taxonomy" id="2826610"/>
    <lineage>
        <taxon>Viruses</taxon>
        <taxon>Duplodnaviria</taxon>
        <taxon>Heunggongvirae</taxon>
        <taxon>Uroviricota</taxon>
        <taxon>Caudoviricetes</taxon>
    </lineage>
</organism>
<evidence type="ECO:0000313" key="1">
    <source>
        <dbReference type="EMBL" id="DAD86702.1"/>
    </source>
</evidence>
<dbReference type="EMBL" id="BK015006">
    <property type="protein sequence ID" value="DAD86702.1"/>
    <property type="molecule type" value="Genomic_DNA"/>
</dbReference>
<proteinExistence type="predicted"/>
<sequence length="206" mass="23485">MLMLLGQIKALIGCFLSFVSEMVVKYKLHWPLACLITGFLCYQWGYHNAVKYAEAKQAEQVITQQNANNEALVKTNETTKELSQALVAISDEREKGIYEITTKSNELIDTYVAPSYGMRYEAPTQTGNPYPSVRSSKETAVDVNANGWEFSAKDRRTLIEEAARADQQAKELQSCKDIVDSIYKNHDKYKTDMKEFEKKINLDDIF</sequence>
<protein>
    <submittedName>
        <fullName evidence="1">Uncharacterized protein</fullName>
    </submittedName>
</protein>
<name>A0A8S5MWH9_9CAUD</name>